<comment type="caution">
    <text evidence="9">The sequence shown here is derived from an EMBL/GenBank/DDBJ whole genome shotgun (WGS) entry which is preliminary data.</text>
</comment>
<dbReference type="InterPro" id="IPR004477">
    <property type="entry name" value="ComEC_N"/>
</dbReference>
<dbReference type="EMBL" id="VFOW01000001">
    <property type="protein sequence ID" value="TQL78383.1"/>
    <property type="molecule type" value="Genomic_DNA"/>
</dbReference>
<organism evidence="9 10">
    <name type="scientific">Stackebrandtia endophytica</name>
    <dbReference type="NCBI Taxonomy" id="1496996"/>
    <lineage>
        <taxon>Bacteria</taxon>
        <taxon>Bacillati</taxon>
        <taxon>Actinomycetota</taxon>
        <taxon>Actinomycetes</taxon>
        <taxon>Glycomycetales</taxon>
        <taxon>Glycomycetaceae</taxon>
        <taxon>Stackebrandtia</taxon>
    </lineage>
</organism>
<dbReference type="PANTHER" id="PTHR30619:SF1">
    <property type="entry name" value="RECOMBINATION PROTEIN 2"/>
    <property type="match status" value="1"/>
</dbReference>
<feature type="transmembrane region" description="Helical" evidence="6">
    <location>
        <begin position="490"/>
        <end position="508"/>
    </location>
</feature>
<keyword evidence="10" id="KW-1185">Reference proteome</keyword>
<evidence type="ECO:0000259" key="8">
    <source>
        <dbReference type="Pfam" id="PF03772"/>
    </source>
</evidence>
<evidence type="ECO:0000256" key="3">
    <source>
        <dbReference type="ARBA" id="ARBA00022692"/>
    </source>
</evidence>
<dbReference type="CDD" id="cd07731">
    <property type="entry name" value="ComA-like_MBL-fold"/>
    <property type="match status" value="1"/>
</dbReference>
<dbReference type="Gene3D" id="3.60.15.10">
    <property type="entry name" value="Ribonuclease Z/Hydroxyacylglutathione hydrolase-like"/>
    <property type="match status" value="1"/>
</dbReference>
<feature type="transmembrane region" description="Helical" evidence="6">
    <location>
        <begin position="362"/>
        <end position="382"/>
    </location>
</feature>
<dbReference type="RefSeq" id="WP_142042746.1">
    <property type="nucleotide sequence ID" value="NZ_JBHTGS010000003.1"/>
</dbReference>
<feature type="transmembrane region" description="Helical" evidence="6">
    <location>
        <begin position="428"/>
        <end position="452"/>
    </location>
</feature>
<proteinExistence type="predicted"/>
<evidence type="ECO:0000313" key="9">
    <source>
        <dbReference type="EMBL" id="TQL78383.1"/>
    </source>
</evidence>
<dbReference type="PANTHER" id="PTHR30619">
    <property type="entry name" value="DNA INTERNALIZATION/COMPETENCE PROTEIN COMEC/REC2"/>
    <property type="match status" value="1"/>
</dbReference>
<evidence type="ECO:0000256" key="1">
    <source>
        <dbReference type="ARBA" id="ARBA00004651"/>
    </source>
</evidence>
<dbReference type="InParanoid" id="A0A543B0M3"/>
<gene>
    <name evidence="9" type="ORF">FB566_3969</name>
</gene>
<evidence type="ECO:0000256" key="6">
    <source>
        <dbReference type="SAM" id="Phobius"/>
    </source>
</evidence>
<evidence type="ECO:0000313" key="10">
    <source>
        <dbReference type="Proteomes" id="UP000317043"/>
    </source>
</evidence>
<sequence length="792" mass="82467">MTGSAVVSTSAGTTASPRYDLRLAMLAAGVWPGTWLAARWPVTVSVVLVVVVAVGFRRLDRHRPIMAVWVLGLTAGIVVTVGQVAVIDAVRDLPVMSTPVTVEMTLTGDPRQLRGKAEPTFVVPVRVESIGLGDSTDAATSTWRTSVDAVVFAVDRDPATGERQEADSARWRDLLPGQRVRTTGRASPVTDHPGELSAMTISVRDPPQSPTDPPWWQTAAGVLRDGLRQACAELPPGPAGLLPGLVIGDVSRLPQEVDEDFRDTGMTHLVAVSGSNVAVVVGAVVLAAAALGAGPRVRVALGCVAIIGFVILARPEPSVLRAAVMGAVTLLAIGWGRRGSAIPSVSAAVVILLLADPRLASSLGFALSVTATLGLVLLAHRWSSAWRSSGWPGWLTAAIAVALAAQVAVTPLLAAWEGRISLVAVPANVLAAPAVPIATILGLLCCVVAPWWPEAGHLLAWLAGWPTRWLIEVAHHGAAVPVGDLPWPTGWLAGLVLALLLAVAVVLVKYRFGRIVVAIVLVCGLFAGLTPVRTMLTGWPPPGWIMVACDVGQGDAIVLSTGYRGSAVVIDAGPDPDLVDGCLRDLGVDRVPLLVITHFHADHVAGVAGIYRNREIGQVLVPHQMLPAGGVRQVAEAVGAPELPTTVVGSRYLAGRLELTVLAAGDAFTGTRSDPNNDSVVVLARIDGLRMLLAGDIEEPAQLALADSGVDLSAEVLKVPHHGSGYFEPRFIAAVDPAIAVISVGDGNEYGHPHPRVLAELSAVGAHILRTDRHGSVAVMATDSGLQLAYNG</sequence>
<dbReference type="InterPro" id="IPR052159">
    <property type="entry name" value="Competence_DNA_uptake"/>
</dbReference>
<evidence type="ECO:0000256" key="5">
    <source>
        <dbReference type="ARBA" id="ARBA00023136"/>
    </source>
</evidence>
<name>A0A543B0M3_9ACTN</name>
<dbReference type="OrthoDB" id="7177610at2"/>
<dbReference type="InterPro" id="IPR035681">
    <property type="entry name" value="ComA-like_MBL"/>
</dbReference>
<reference evidence="9 10" key="1">
    <citation type="submission" date="2019-06" db="EMBL/GenBank/DDBJ databases">
        <title>Sequencing the genomes of 1000 actinobacteria strains.</title>
        <authorList>
            <person name="Klenk H.-P."/>
        </authorList>
    </citation>
    <scope>NUCLEOTIDE SEQUENCE [LARGE SCALE GENOMIC DNA]</scope>
    <source>
        <strain evidence="9 10">DSM 45928</strain>
    </source>
</reference>
<feature type="transmembrane region" description="Helical" evidence="6">
    <location>
        <begin position="297"/>
        <end position="315"/>
    </location>
</feature>
<keyword evidence="3 6" id="KW-0812">Transmembrane</keyword>
<dbReference type="AlphaFoldDB" id="A0A543B0M3"/>
<evidence type="ECO:0000259" key="7">
    <source>
        <dbReference type="Pfam" id="PF00753"/>
    </source>
</evidence>
<dbReference type="NCBIfam" id="TIGR00360">
    <property type="entry name" value="ComEC_N-term"/>
    <property type="match status" value="1"/>
</dbReference>
<dbReference type="InterPro" id="IPR001279">
    <property type="entry name" value="Metallo-B-lactamas"/>
</dbReference>
<protein>
    <submittedName>
        <fullName evidence="9">Competence protein ComEC</fullName>
    </submittedName>
</protein>
<accession>A0A543B0M3</accession>
<feature type="domain" description="Metallo-beta-lactamase" evidence="7">
    <location>
        <begin position="550"/>
        <end position="723"/>
    </location>
</feature>
<feature type="transmembrane region" description="Helical" evidence="6">
    <location>
        <begin position="394"/>
        <end position="416"/>
    </location>
</feature>
<dbReference type="InterPro" id="IPR036866">
    <property type="entry name" value="RibonucZ/Hydroxyglut_hydro"/>
</dbReference>
<comment type="subcellular location">
    <subcellularLocation>
        <location evidence="1">Cell membrane</location>
        <topology evidence="1">Multi-pass membrane protein</topology>
    </subcellularLocation>
</comment>
<dbReference type="Pfam" id="PF00753">
    <property type="entry name" value="Lactamase_B"/>
    <property type="match status" value="1"/>
</dbReference>
<keyword evidence="5 6" id="KW-0472">Membrane</keyword>
<keyword evidence="4 6" id="KW-1133">Transmembrane helix</keyword>
<feature type="transmembrane region" description="Helical" evidence="6">
    <location>
        <begin position="269"/>
        <end position="290"/>
    </location>
</feature>
<dbReference type="SUPFAM" id="SSF56281">
    <property type="entry name" value="Metallo-hydrolase/oxidoreductase"/>
    <property type="match status" value="1"/>
</dbReference>
<evidence type="ECO:0000256" key="2">
    <source>
        <dbReference type="ARBA" id="ARBA00022475"/>
    </source>
</evidence>
<feature type="transmembrane region" description="Helical" evidence="6">
    <location>
        <begin position="68"/>
        <end position="87"/>
    </location>
</feature>
<keyword evidence="2" id="KW-1003">Cell membrane</keyword>
<dbReference type="Pfam" id="PF03772">
    <property type="entry name" value="Competence"/>
    <property type="match status" value="1"/>
</dbReference>
<dbReference type="Proteomes" id="UP000317043">
    <property type="component" value="Unassembled WGS sequence"/>
</dbReference>
<feature type="transmembrane region" description="Helical" evidence="6">
    <location>
        <begin position="515"/>
        <end position="532"/>
    </location>
</feature>
<feature type="domain" description="ComEC/Rec2-related protein" evidence="8">
    <location>
        <begin position="245"/>
        <end position="510"/>
    </location>
</feature>
<dbReference type="GO" id="GO:0005886">
    <property type="term" value="C:plasma membrane"/>
    <property type="evidence" value="ECO:0007669"/>
    <property type="project" value="UniProtKB-SubCell"/>
</dbReference>
<evidence type="ECO:0000256" key="4">
    <source>
        <dbReference type="ARBA" id="ARBA00022989"/>
    </source>
</evidence>
<feature type="transmembrane region" description="Helical" evidence="6">
    <location>
        <begin position="38"/>
        <end position="56"/>
    </location>
</feature>